<accession>A0A2C9LXM5</accession>
<reference evidence="3" key="1">
    <citation type="submission" date="2020-05" db="UniProtKB">
        <authorList>
            <consortium name="EnsemblMetazoa"/>
        </authorList>
    </citation>
    <scope>IDENTIFICATION</scope>
    <source>
        <strain evidence="3">BB02</strain>
    </source>
</reference>
<dbReference type="VEuPathDB" id="VectorBase:BGLAX_032909"/>
<evidence type="ECO:0000256" key="2">
    <source>
        <dbReference type="SAM" id="Phobius"/>
    </source>
</evidence>
<dbReference type="OrthoDB" id="10307625at2759"/>
<keyword evidence="2" id="KW-0812">Transmembrane</keyword>
<keyword evidence="2" id="KW-1133">Transmembrane helix</keyword>
<dbReference type="VEuPathDB" id="VectorBase:BGLB036146"/>
<name>A0A2C9LXM5_BIOGL</name>
<gene>
    <name evidence="3" type="primary">106055234</name>
</gene>
<dbReference type="AlphaFoldDB" id="A0A2C9LXM5"/>
<feature type="compositionally biased region" description="Low complexity" evidence="1">
    <location>
        <begin position="104"/>
        <end position="113"/>
    </location>
</feature>
<organism evidence="3 4">
    <name type="scientific">Biomphalaria glabrata</name>
    <name type="common">Bloodfluke planorb</name>
    <name type="synonym">Freshwater snail</name>
    <dbReference type="NCBI Taxonomy" id="6526"/>
    <lineage>
        <taxon>Eukaryota</taxon>
        <taxon>Metazoa</taxon>
        <taxon>Spiralia</taxon>
        <taxon>Lophotrochozoa</taxon>
        <taxon>Mollusca</taxon>
        <taxon>Gastropoda</taxon>
        <taxon>Heterobranchia</taxon>
        <taxon>Euthyneura</taxon>
        <taxon>Panpulmonata</taxon>
        <taxon>Hygrophila</taxon>
        <taxon>Lymnaeoidea</taxon>
        <taxon>Planorbidae</taxon>
        <taxon>Biomphalaria</taxon>
    </lineage>
</organism>
<protein>
    <submittedName>
        <fullName evidence="3">Uncharacterized protein</fullName>
    </submittedName>
</protein>
<sequence>MNNQSSPGHFSDSILYFVSKSFVYIPIIFVVVLVELILIVLLACRTKKESRATLRPAKKKSIFDRLTLRPRTALHSYIFPNRKTLVTFGVRRNITENPNTLQSSTENIINSESSSHKESNNETNVEGDVPTNETTLPVIHFVDSPAYTIPDKDESDECISIKADACLSSGADLIYTDAENTAVVSSLLAEPNSIYCTISSLRGHNLIHSANKHLKYIPAEAHCNNQQEVPKSCEDLRNSEVYSEIGDSLGSIGTMLDSVKPQGISGTLPKCQIKSFQRKLNAQCWSNPCIPTISLHCNNRRSNVSDSHIYSEIPLAMNIKLTQEHSLENNSLREEVINSFENCSFSQQDRTLEKVQLGLLNGVSAGGNCSGEAKDSVYDALANSSIEHNYEPFRSSSRSSQCYSTPIYVEPDFFFTTTASDVEGQSSSTNQSRLLSEHHSINELTSYEKETSSQMEELTEPGQEDYWEADGYKEELPTLDNCEMNKSTCYKSNCIQDKTNLLSSSLCDTSSKVDISDDDYVGLNDCVSEC</sequence>
<dbReference type="Proteomes" id="UP000076420">
    <property type="component" value="Unassembled WGS sequence"/>
</dbReference>
<dbReference type="EnsemblMetazoa" id="BGLB036146-RA">
    <property type="protein sequence ID" value="BGLB036146-PA"/>
    <property type="gene ID" value="BGLB036146"/>
</dbReference>
<evidence type="ECO:0000313" key="4">
    <source>
        <dbReference type="Proteomes" id="UP000076420"/>
    </source>
</evidence>
<dbReference type="RefSeq" id="XP_013066875.2">
    <property type="nucleotide sequence ID" value="XM_013211421.2"/>
</dbReference>
<feature type="transmembrane region" description="Helical" evidence="2">
    <location>
        <begin position="22"/>
        <end position="44"/>
    </location>
</feature>
<dbReference type="KEGG" id="bgt:106055234"/>
<evidence type="ECO:0000256" key="1">
    <source>
        <dbReference type="SAM" id="MobiDB-lite"/>
    </source>
</evidence>
<keyword evidence="2" id="KW-0472">Membrane</keyword>
<feature type="region of interest" description="Disordered" evidence="1">
    <location>
        <begin position="104"/>
        <end position="131"/>
    </location>
</feature>
<evidence type="ECO:0000313" key="3">
    <source>
        <dbReference type="EnsemblMetazoa" id="BGLB036146-PA"/>
    </source>
</evidence>
<proteinExistence type="predicted"/>